<comment type="caution">
    <text evidence="11">The sequence shown here is derived from an EMBL/GenBank/DDBJ whole genome shotgun (WGS) entry which is preliminary data.</text>
</comment>
<reference evidence="11 12" key="1">
    <citation type="submission" date="2013-05" db="EMBL/GenBank/DDBJ databases">
        <title>Genome assembly of Chondromyces apiculatus DSM 436.</title>
        <authorList>
            <person name="Sharma G."/>
            <person name="Khatri I."/>
            <person name="Kaur C."/>
            <person name="Mayilraj S."/>
            <person name="Subramanian S."/>
        </authorList>
    </citation>
    <scope>NUCLEOTIDE SEQUENCE [LARGE SCALE GENOMIC DNA]</scope>
    <source>
        <strain evidence="11 12">DSM 436</strain>
    </source>
</reference>
<feature type="transmembrane region" description="Helical" evidence="10">
    <location>
        <begin position="54"/>
        <end position="80"/>
    </location>
</feature>
<keyword evidence="6 10" id="KW-1133">Transmembrane helix</keyword>
<dbReference type="InterPro" id="IPR002528">
    <property type="entry name" value="MATE_fam"/>
</dbReference>
<keyword evidence="3" id="KW-0050">Antiport</keyword>
<evidence type="ECO:0000256" key="4">
    <source>
        <dbReference type="ARBA" id="ARBA00022475"/>
    </source>
</evidence>
<evidence type="ECO:0000256" key="3">
    <source>
        <dbReference type="ARBA" id="ARBA00022449"/>
    </source>
</evidence>
<dbReference type="PANTHER" id="PTHR43298:SF2">
    <property type="entry name" value="FMN_FAD EXPORTER YEEO-RELATED"/>
    <property type="match status" value="1"/>
</dbReference>
<dbReference type="EMBL" id="ASRX01000024">
    <property type="protein sequence ID" value="EYF05377.1"/>
    <property type="molecule type" value="Genomic_DNA"/>
</dbReference>
<dbReference type="PANTHER" id="PTHR43298">
    <property type="entry name" value="MULTIDRUG RESISTANCE PROTEIN NORM-RELATED"/>
    <property type="match status" value="1"/>
</dbReference>
<dbReference type="CDD" id="cd13138">
    <property type="entry name" value="MATE_yoeA_like"/>
    <property type="match status" value="1"/>
</dbReference>
<dbReference type="GO" id="GO:0042910">
    <property type="term" value="F:xenobiotic transmembrane transporter activity"/>
    <property type="evidence" value="ECO:0007669"/>
    <property type="project" value="InterPro"/>
</dbReference>
<dbReference type="OrthoDB" id="9805232at2"/>
<sequence>MSSKSGTDLTVGSIPKHIITFSLPMIAGGLLHTAYSFINAIWVGQYLGRQALAAITVSFPVVFTVIGIAIGMTLAANILVSQRYGAKRFDELRRIVDATMVLSYGLGIVLMILGEVFAPFVLRAMDTPPDVFHESVGYLRIYMVSLPLTFGTFALRSMLQGMGDSRTPLLFQFGSVVLMTILDPLLIFGHLGLPRLGLNGTAWATNIAQLVVVIALHVHLRLRGSPIAPRWPRFEGLGAEVKTVLRIGIPASVQQSLGSLGMVMVTGIVNGFGEVSTAAFGAASRIDQIAFLPAINFGMAISTLAGQNLGAGHLDRVREVFRWGCLFSGTISLVISFVAAVFPEVLLRVFIGDPEVIQHGVAYLHIVGSCYVFFSLMFVSNGIINGSGSTVVTTLISLISLWVFRVPVAYWLSRAMNSELGVWYAISLSFLVSMVVSMGYYFSGRWKQALGKKKGPSSSPTDAKPVPDPGEVFVNEVGEV</sequence>
<dbReference type="PIRSF" id="PIRSF006603">
    <property type="entry name" value="DinF"/>
    <property type="match status" value="1"/>
</dbReference>
<feature type="transmembrane region" description="Helical" evidence="10">
    <location>
        <begin position="101"/>
        <end position="125"/>
    </location>
</feature>
<proteinExistence type="predicted"/>
<evidence type="ECO:0000256" key="1">
    <source>
        <dbReference type="ARBA" id="ARBA00004651"/>
    </source>
</evidence>
<evidence type="ECO:0000256" key="8">
    <source>
        <dbReference type="ARBA" id="ARBA00023136"/>
    </source>
</evidence>
<keyword evidence="2" id="KW-0813">Transport</keyword>
<feature type="transmembrane region" description="Helical" evidence="10">
    <location>
        <begin position="422"/>
        <end position="443"/>
    </location>
</feature>
<comment type="subcellular location">
    <subcellularLocation>
        <location evidence="1">Cell membrane</location>
        <topology evidence="1">Multi-pass membrane protein</topology>
    </subcellularLocation>
</comment>
<evidence type="ECO:0000256" key="2">
    <source>
        <dbReference type="ARBA" id="ARBA00022448"/>
    </source>
</evidence>
<keyword evidence="5 10" id="KW-0812">Transmembrane</keyword>
<evidence type="ECO:0000256" key="7">
    <source>
        <dbReference type="ARBA" id="ARBA00023065"/>
    </source>
</evidence>
<feature type="transmembrane region" description="Helical" evidence="10">
    <location>
        <begin position="21"/>
        <end position="42"/>
    </location>
</feature>
<evidence type="ECO:0000256" key="9">
    <source>
        <dbReference type="ARBA" id="ARBA00031636"/>
    </source>
</evidence>
<evidence type="ECO:0000256" key="10">
    <source>
        <dbReference type="SAM" id="Phobius"/>
    </source>
</evidence>
<name>A0A017T8T4_9BACT</name>
<keyword evidence="7" id="KW-0406">Ion transport</keyword>
<dbReference type="AlphaFoldDB" id="A0A017T8T4"/>
<dbReference type="GO" id="GO:0015297">
    <property type="term" value="F:antiporter activity"/>
    <property type="evidence" value="ECO:0007669"/>
    <property type="project" value="UniProtKB-KW"/>
</dbReference>
<dbReference type="InterPro" id="IPR048279">
    <property type="entry name" value="MdtK-like"/>
</dbReference>
<dbReference type="eggNOG" id="COG0534">
    <property type="taxonomic scope" value="Bacteria"/>
</dbReference>
<gene>
    <name evidence="11" type="ORF">CAP_3294</name>
</gene>
<feature type="transmembrane region" description="Helical" evidence="10">
    <location>
        <begin position="169"/>
        <end position="191"/>
    </location>
</feature>
<organism evidence="11 12">
    <name type="scientific">Chondromyces apiculatus DSM 436</name>
    <dbReference type="NCBI Taxonomy" id="1192034"/>
    <lineage>
        <taxon>Bacteria</taxon>
        <taxon>Pseudomonadati</taxon>
        <taxon>Myxococcota</taxon>
        <taxon>Polyangia</taxon>
        <taxon>Polyangiales</taxon>
        <taxon>Polyangiaceae</taxon>
        <taxon>Chondromyces</taxon>
    </lineage>
</organism>
<protein>
    <recommendedName>
        <fullName evidence="9">Multidrug-efflux transporter</fullName>
    </recommendedName>
</protein>
<dbReference type="RefSeq" id="WP_044241871.1">
    <property type="nucleotide sequence ID" value="NZ_ASRX01000024.1"/>
</dbReference>
<dbReference type="GO" id="GO:0006811">
    <property type="term" value="P:monoatomic ion transport"/>
    <property type="evidence" value="ECO:0007669"/>
    <property type="project" value="UniProtKB-KW"/>
</dbReference>
<dbReference type="NCBIfam" id="TIGR00797">
    <property type="entry name" value="matE"/>
    <property type="match status" value="1"/>
</dbReference>
<keyword evidence="12" id="KW-1185">Reference proteome</keyword>
<keyword evidence="8 10" id="KW-0472">Membrane</keyword>
<dbReference type="GO" id="GO:0005886">
    <property type="term" value="C:plasma membrane"/>
    <property type="evidence" value="ECO:0007669"/>
    <property type="project" value="UniProtKB-SubCell"/>
</dbReference>
<dbReference type="Proteomes" id="UP000019678">
    <property type="component" value="Unassembled WGS sequence"/>
</dbReference>
<keyword evidence="4" id="KW-1003">Cell membrane</keyword>
<feature type="transmembrane region" description="Helical" evidence="10">
    <location>
        <begin position="320"/>
        <end position="342"/>
    </location>
</feature>
<dbReference type="InterPro" id="IPR050222">
    <property type="entry name" value="MATE_MdtK"/>
</dbReference>
<evidence type="ECO:0000313" key="11">
    <source>
        <dbReference type="EMBL" id="EYF05377.1"/>
    </source>
</evidence>
<accession>A0A017T8T4</accession>
<evidence type="ECO:0000256" key="6">
    <source>
        <dbReference type="ARBA" id="ARBA00022989"/>
    </source>
</evidence>
<evidence type="ECO:0000256" key="5">
    <source>
        <dbReference type="ARBA" id="ARBA00022692"/>
    </source>
</evidence>
<feature type="transmembrane region" description="Helical" evidence="10">
    <location>
        <begin position="391"/>
        <end position="410"/>
    </location>
</feature>
<feature type="transmembrane region" description="Helical" evidence="10">
    <location>
        <begin position="137"/>
        <end position="157"/>
    </location>
</feature>
<evidence type="ECO:0000313" key="12">
    <source>
        <dbReference type="Proteomes" id="UP000019678"/>
    </source>
</evidence>
<feature type="transmembrane region" description="Helical" evidence="10">
    <location>
        <begin position="362"/>
        <end position="384"/>
    </location>
</feature>
<dbReference type="STRING" id="1192034.CAP_3294"/>
<dbReference type="Pfam" id="PF01554">
    <property type="entry name" value="MatE"/>
    <property type="match status" value="2"/>
</dbReference>
<feature type="transmembrane region" description="Helical" evidence="10">
    <location>
        <begin position="203"/>
        <end position="220"/>
    </location>
</feature>